<feature type="non-terminal residue" evidence="3">
    <location>
        <position position="1"/>
    </location>
</feature>
<feature type="non-terminal residue" evidence="3">
    <location>
        <position position="169"/>
    </location>
</feature>
<reference evidence="3" key="1">
    <citation type="submission" date="2014-05" db="EMBL/GenBank/DDBJ databases">
        <authorList>
            <person name="Chronopoulou M."/>
        </authorList>
    </citation>
    <scope>NUCLEOTIDE SEQUENCE</scope>
    <source>
        <tissue evidence="3">Whole organism</tissue>
    </source>
</reference>
<organism evidence="3">
    <name type="scientific">Lepeophtheirus salmonis</name>
    <name type="common">Salmon louse</name>
    <name type="synonym">Caligus salmonis</name>
    <dbReference type="NCBI Taxonomy" id="72036"/>
    <lineage>
        <taxon>Eukaryota</taxon>
        <taxon>Metazoa</taxon>
        <taxon>Ecdysozoa</taxon>
        <taxon>Arthropoda</taxon>
        <taxon>Crustacea</taxon>
        <taxon>Multicrustacea</taxon>
        <taxon>Hexanauplia</taxon>
        <taxon>Copepoda</taxon>
        <taxon>Siphonostomatoida</taxon>
        <taxon>Caligidae</taxon>
        <taxon>Lepeophtheirus</taxon>
    </lineage>
</organism>
<dbReference type="Pfam" id="PF16087">
    <property type="entry name" value="DUF4817"/>
    <property type="match status" value="1"/>
</dbReference>
<dbReference type="EMBL" id="HACA01005292">
    <property type="protein sequence ID" value="CDW22653.1"/>
    <property type="molecule type" value="Transcribed_RNA"/>
</dbReference>
<dbReference type="AlphaFoldDB" id="A0A0K2T9F9"/>
<dbReference type="PANTHER" id="PTHR47326">
    <property type="entry name" value="TRANSPOSABLE ELEMENT TC3 TRANSPOSASE-LIKE PROTEIN"/>
    <property type="match status" value="1"/>
</dbReference>
<evidence type="ECO:0000313" key="3">
    <source>
        <dbReference type="EMBL" id="CDW22653.1"/>
    </source>
</evidence>
<evidence type="ECO:0000259" key="2">
    <source>
        <dbReference type="Pfam" id="PF16087"/>
    </source>
</evidence>
<accession>A0A0K2T9F9</accession>
<dbReference type="OrthoDB" id="1903104at2759"/>
<sequence length="169" mass="19694">SHFTLIGFKNDDILVVVSLTAMLINICSFIMEQYLLEQRLQIIKIYYKRGESLIQTLTALTPIYGQHNRPAKSTIQRLVKKFESTYTLYNVYVPRRQRDARSVKNIAAASTSIQDDPNLSLTRRSQLLGISVTSLWRILQKDLGIHPYKIKLTQELKPLDHFKRREFVK</sequence>
<name>A0A0K2T9F9_LEPSM</name>
<feature type="transmembrane region" description="Helical" evidence="1">
    <location>
        <begin position="13"/>
        <end position="36"/>
    </location>
</feature>
<evidence type="ECO:0000256" key="1">
    <source>
        <dbReference type="SAM" id="Phobius"/>
    </source>
</evidence>
<dbReference type="PANTHER" id="PTHR47326:SF1">
    <property type="entry name" value="HTH PSQ-TYPE DOMAIN-CONTAINING PROTEIN"/>
    <property type="match status" value="1"/>
</dbReference>
<proteinExistence type="predicted"/>
<keyword evidence="1" id="KW-1133">Transmembrane helix</keyword>
<keyword evidence="1" id="KW-0472">Membrane</keyword>
<dbReference type="InterPro" id="IPR032135">
    <property type="entry name" value="DUF4817"/>
</dbReference>
<keyword evidence="1" id="KW-0812">Transmembrane</keyword>
<feature type="domain" description="DUF4817" evidence="2">
    <location>
        <begin position="36"/>
        <end position="85"/>
    </location>
</feature>
<protein>
    <submittedName>
        <fullName evidence="3">Putative LOC100572414 [Acyrthosiphon pisum]</fullName>
    </submittedName>
</protein>